<keyword evidence="2" id="KW-0472">Membrane</keyword>
<proteinExistence type="predicted"/>
<feature type="region of interest" description="Disordered" evidence="1">
    <location>
        <begin position="204"/>
        <end position="228"/>
    </location>
</feature>
<keyword evidence="2" id="KW-1133">Transmembrane helix</keyword>
<keyword evidence="4" id="KW-1185">Reference proteome</keyword>
<reference evidence="3 4" key="1">
    <citation type="submission" date="2023-12" db="EMBL/GenBank/DDBJ databases">
        <title>Sinomonas terricola sp. nov, isolated from litchi orchard soil in Guangdong, PR China.</title>
        <authorList>
            <person name="Jiaxin W."/>
            <person name="Yang Z."/>
            <person name="Honghui Z."/>
        </authorList>
    </citation>
    <scope>NUCLEOTIDE SEQUENCE [LARGE SCALE GENOMIC DNA]</scope>
    <source>
        <strain evidence="3 4">JGH33</strain>
    </source>
</reference>
<accession>A0ABU5T5W1</accession>
<dbReference type="EMBL" id="JAYGGQ010000006">
    <property type="protein sequence ID" value="MEA5454973.1"/>
    <property type="molecule type" value="Genomic_DNA"/>
</dbReference>
<evidence type="ECO:0000313" key="4">
    <source>
        <dbReference type="Proteomes" id="UP001304769"/>
    </source>
</evidence>
<dbReference type="RefSeq" id="WP_323278829.1">
    <property type="nucleotide sequence ID" value="NZ_JAYGGQ010000006.1"/>
</dbReference>
<gene>
    <name evidence="3" type="ORF">SPF06_09600</name>
</gene>
<feature type="transmembrane region" description="Helical" evidence="2">
    <location>
        <begin position="22"/>
        <end position="44"/>
    </location>
</feature>
<evidence type="ECO:0000313" key="3">
    <source>
        <dbReference type="EMBL" id="MEA5454973.1"/>
    </source>
</evidence>
<evidence type="ECO:0000256" key="2">
    <source>
        <dbReference type="SAM" id="Phobius"/>
    </source>
</evidence>
<organism evidence="3 4">
    <name type="scientific">Sinomonas terricola</name>
    <dbReference type="NCBI Taxonomy" id="3110330"/>
    <lineage>
        <taxon>Bacteria</taxon>
        <taxon>Bacillati</taxon>
        <taxon>Actinomycetota</taxon>
        <taxon>Actinomycetes</taxon>
        <taxon>Micrococcales</taxon>
        <taxon>Micrococcaceae</taxon>
        <taxon>Sinomonas</taxon>
    </lineage>
</organism>
<sequence length="228" mass="23108">MDPKFPTTAGIPTQRSRTARRWAAGIASTLAATLLAGGGIAVALQAQGAAQGTQQAAADTGADESLDSLTSLDSLAADITDDGVQAPAVAEPAALVVPAAGTTPSPSSSVPAKHPARAALRRVLAVIIRQDGQPTYGQHAQTAARALINRYPAAFRRLPEQLRQDLWTLAGAPADQTVADAHTVRDRALDGTYGAAVQKLAEAMKNAPAKPKPTSPAPSATPGATSGS</sequence>
<dbReference type="Proteomes" id="UP001304769">
    <property type="component" value="Unassembled WGS sequence"/>
</dbReference>
<keyword evidence="2" id="KW-0812">Transmembrane</keyword>
<name>A0ABU5T5W1_9MICC</name>
<protein>
    <submittedName>
        <fullName evidence="3">Uncharacterized protein</fullName>
    </submittedName>
</protein>
<feature type="compositionally biased region" description="Low complexity" evidence="1">
    <location>
        <begin position="217"/>
        <end position="228"/>
    </location>
</feature>
<comment type="caution">
    <text evidence="3">The sequence shown here is derived from an EMBL/GenBank/DDBJ whole genome shotgun (WGS) entry which is preliminary data.</text>
</comment>
<evidence type="ECO:0000256" key="1">
    <source>
        <dbReference type="SAM" id="MobiDB-lite"/>
    </source>
</evidence>